<dbReference type="Proteomes" id="UP000324101">
    <property type="component" value="Chromosome"/>
</dbReference>
<reference evidence="2 3" key="1">
    <citation type="submission" date="2018-05" db="EMBL/GenBank/DDBJ databases">
        <title>Streptomyces venezuelae.</title>
        <authorList>
            <person name="Kim W."/>
            <person name="Lee N."/>
            <person name="Cho B.-K."/>
        </authorList>
    </citation>
    <scope>NUCLEOTIDE SEQUENCE [LARGE SCALE GENOMIC DNA]</scope>
    <source>
        <strain evidence="2 3">ATCC 21018</strain>
    </source>
</reference>
<organism evidence="2 3">
    <name type="scientific">Streptomyces venezuelae</name>
    <dbReference type="NCBI Taxonomy" id="54571"/>
    <lineage>
        <taxon>Bacteria</taxon>
        <taxon>Bacillati</taxon>
        <taxon>Actinomycetota</taxon>
        <taxon>Actinomycetes</taxon>
        <taxon>Kitasatosporales</taxon>
        <taxon>Streptomycetaceae</taxon>
        <taxon>Streptomyces</taxon>
    </lineage>
</organism>
<evidence type="ECO:0000259" key="1">
    <source>
        <dbReference type="PROSITE" id="PS50125"/>
    </source>
</evidence>
<evidence type="ECO:0000313" key="2">
    <source>
        <dbReference type="EMBL" id="QES55483.1"/>
    </source>
</evidence>
<gene>
    <name evidence="2" type="ORF">DEJ51_15975</name>
</gene>
<dbReference type="GO" id="GO:0009190">
    <property type="term" value="P:cyclic nucleotide biosynthetic process"/>
    <property type="evidence" value="ECO:0007669"/>
    <property type="project" value="InterPro"/>
</dbReference>
<dbReference type="GO" id="GO:0035556">
    <property type="term" value="P:intracellular signal transduction"/>
    <property type="evidence" value="ECO:0007669"/>
    <property type="project" value="InterPro"/>
</dbReference>
<sequence length="242" mass="27237">MDSNYKAYNHVDSARRIKEYLTGTTQTFEEVDSLPDRDKLTFSNGFYAYCSAIFVDIRESSKLPSHYKRPRLARIYRAYLSELVAIFNGDPNAREINIAGDAAWAVINTPYTRDINSVFALGAKANSMAKVLNYEMKKASYGHPIEIGIGMSYGRALMIKAGYNGSKINDVVYMGDVVNEAAKLANYGNSSWNVPALVTSETFYGNLNEHNQGLLKHDYSRSCYTGEVISTEMQEWFDENCK</sequence>
<proteinExistence type="predicted"/>
<dbReference type="SUPFAM" id="SSF55073">
    <property type="entry name" value="Nucleotide cyclase"/>
    <property type="match status" value="1"/>
</dbReference>
<dbReference type="GO" id="GO:0004016">
    <property type="term" value="F:adenylate cyclase activity"/>
    <property type="evidence" value="ECO:0007669"/>
    <property type="project" value="UniProtKB-ARBA"/>
</dbReference>
<dbReference type="OrthoDB" id="8776790at2"/>
<accession>A0A5P2DL48</accession>
<dbReference type="InterPro" id="IPR029787">
    <property type="entry name" value="Nucleotide_cyclase"/>
</dbReference>
<dbReference type="Gene3D" id="3.30.70.1230">
    <property type="entry name" value="Nucleotide cyclase"/>
    <property type="match status" value="1"/>
</dbReference>
<dbReference type="InterPro" id="IPR001054">
    <property type="entry name" value="A/G_cyclase"/>
</dbReference>
<dbReference type="PROSITE" id="PS50125">
    <property type="entry name" value="GUANYLATE_CYCLASE_2"/>
    <property type="match status" value="1"/>
</dbReference>
<dbReference type="EMBL" id="CP029189">
    <property type="protein sequence ID" value="QES55483.1"/>
    <property type="molecule type" value="Genomic_DNA"/>
</dbReference>
<name>A0A5P2DL48_STRVZ</name>
<dbReference type="RefSeq" id="WP_150258161.1">
    <property type="nucleotide sequence ID" value="NZ_CP029189.1"/>
</dbReference>
<protein>
    <submittedName>
        <fullName evidence="2">Adenylate/guanylate cyclase domain-containing protein</fullName>
    </submittedName>
</protein>
<feature type="domain" description="Guanylate cyclase" evidence="1">
    <location>
        <begin position="51"/>
        <end position="185"/>
    </location>
</feature>
<evidence type="ECO:0000313" key="3">
    <source>
        <dbReference type="Proteomes" id="UP000324101"/>
    </source>
</evidence>
<dbReference type="AlphaFoldDB" id="A0A5P2DL48"/>